<organism evidence="1 2">
    <name type="scientific">Phorcysia thermohydrogeniphila</name>
    <dbReference type="NCBI Taxonomy" id="936138"/>
    <lineage>
        <taxon>Bacteria</taxon>
        <taxon>Pseudomonadati</taxon>
        <taxon>Aquificota</taxon>
        <taxon>Aquificia</taxon>
        <taxon>Desulfurobacteriales</taxon>
        <taxon>Desulfurobacteriaceae</taxon>
        <taxon>Phorcysia</taxon>
    </lineage>
</organism>
<proteinExistence type="predicted"/>
<name>A0A4R1GFB9_9BACT</name>
<reference evidence="1 2" key="1">
    <citation type="submission" date="2019-03" db="EMBL/GenBank/DDBJ databases">
        <title>Genomic Encyclopedia of Archaeal and Bacterial Type Strains, Phase II (KMG-II): from individual species to whole genera.</title>
        <authorList>
            <person name="Goeker M."/>
        </authorList>
    </citation>
    <scope>NUCLEOTIDE SEQUENCE [LARGE SCALE GENOMIC DNA]</scope>
    <source>
        <strain evidence="1 2">DSM 24425</strain>
    </source>
</reference>
<dbReference type="RefSeq" id="WP_132526279.1">
    <property type="nucleotide sequence ID" value="NZ_SMFV01000003.1"/>
</dbReference>
<dbReference type="EMBL" id="SMFV01000003">
    <property type="protein sequence ID" value="TCK04499.1"/>
    <property type="molecule type" value="Genomic_DNA"/>
</dbReference>
<comment type="caution">
    <text evidence="1">The sequence shown here is derived from an EMBL/GenBank/DDBJ whole genome shotgun (WGS) entry which is preliminary data.</text>
</comment>
<evidence type="ECO:0000313" key="1">
    <source>
        <dbReference type="EMBL" id="TCK04499.1"/>
    </source>
</evidence>
<keyword evidence="2" id="KW-1185">Reference proteome</keyword>
<accession>A0A4R1GFB9</accession>
<evidence type="ECO:0000313" key="2">
    <source>
        <dbReference type="Proteomes" id="UP000295777"/>
    </source>
</evidence>
<dbReference type="Proteomes" id="UP000295777">
    <property type="component" value="Unassembled WGS sequence"/>
</dbReference>
<dbReference type="AlphaFoldDB" id="A0A4R1GFB9"/>
<protein>
    <submittedName>
        <fullName evidence="1">Uncharacterized protein</fullName>
    </submittedName>
</protein>
<sequence length="322" mass="36889">MSRKNLVLVITALLVTIGTIFGYQTFKSRKIAEVKEKVENYLEENNLKDSVEIGEYDINLFKKEVYLKDVKIKNSVIEDNNLRIEFPLIKEIVIKQFEDDKEVGPVKLSLELRGIDFRLFFKKFGEGKIYSINAFLDSSYDKEKRKLTESILLQGEGFLDFSWKWETENVDKEIFKIAKNLETLETISSSTPEVNLLISKVLQIKPSLAKISFYDRGIFNLIIELIAKEKKMDVDEVRKELIKEIKMASNEVKDGNLKTLIVALEDILAKGRGGVEITISNVKNYSLQDMISILIGAALKGAPPEKLVKEAEKFLKVEIRQI</sequence>
<gene>
    <name evidence="1" type="ORF">CLV27_0929</name>
</gene>